<evidence type="ECO:0000313" key="10">
    <source>
        <dbReference type="Proteomes" id="UP000515317"/>
    </source>
</evidence>
<dbReference type="GO" id="GO:0003677">
    <property type="term" value="F:DNA binding"/>
    <property type="evidence" value="ECO:0007669"/>
    <property type="project" value="UniProtKB-KW"/>
</dbReference>
<proteinExistence type="inferred from homology"/>
<evidence type="ECO:0000313" key="9">
    <source>
        <dbReference type="EMBL" id="BCJ92186.1"/>
    </source>
</evidence>
<sequence>METAFLKPEDDTCPAHDPMLSAENAGLRYVTDDEPGITRQRAGSGFAYYSAAGNLIRDEKILSRIRSLAVPPAYTDVWICPKANGHIQATGRDAKGRKQYRYHPKWTEIRDETKYDRLIEFAETLPKIRARIEKDLSSRGLTRQKVLATVVYLLDTTLIRVGNEKYTRDNKSFGLTTLRNKHVEAGSERLRFQFKGKSGKSWKLTVYDRRIARIIRQCQDIPGQNLFQYWNGDGNPHPITSQDVNDYIRDIGGNSFSAKHFRTWAGTVTAAHALNEAGAFTSKTDSVRKLNAAVDRVAERLVNTRAISRRCYIHPAVVETFLDGSLPASFERAEEAGARKRGLKAEERPVLAFLKLESAGRGKRQAA</sequence>
<dbReference type="SUPFAM" id="SSF56349">
    <property type="entry name" value="DNA breaking-rejoining enzymes"/>
    <property type="match status" value="1"/>
</dbReference>
<keyword evidence="6 9" id="KW-0413">Isomerase</keyword>
<accession>A0A6S6QRF3</accession>
<dbReference type="KEGG" id="tso:IZ6_29210"/>
<keyword evidence="10" id="KW-1185">Reference proteome</keyword>
<evidence type="ECO:0000256" key="1">
    <source>
        <dbReference type="ARBA" id="ARBA00000213"/>
    </source>
</evidence>
<evidence type="ECO:0000256" key="4">
    <source>
        <dbReference type="ARBA" id="ARBA00023029"/>
    </source>
</evidence>
<dbReference type="GO" id="GO:0003917">
    <property type="term" value="F:DNA topoisomerase type I (single strand cut, ATP-independent) activity"/>
    <property type="evidence" value="ECO:0007669"/>
    <property type="project" value="UniProtKB-EC"/>
</dbReference>
<dbReference type="RefSeq" id="WP_222875780.1">
    <property type="nucleotide sequence ID" value="NZ_AP023361.1"/>
</dbReference>
<dbReference type="InterPro" id="IPR051062">
    <property type="entry name" value="Topoisomerase_IB"/>
</dbReference>
<protein>
    <recommendedName>
        <fullName evidence="3">DNA topoisomerase</fullName>
        <ecNumber evidence="3">5.6.2.1</ecNumber>
    </recommendedName>
</protein>
<dbReference type="PROSITE" id="PS52038">
    <property type="entry name" value="TOPO_IB_2"/>
    <property type="match status" value="1"/>
</dbReference>
<comment type="similarity">
    <text evidence="2">Belongs to the type IB topoisomerase family.</text>
</comment>
<feature type="domain" description="DNA topoisomerase IB N-terminal" evidence="8">
    <location>
        <begin position="45"/>
        <end position="93"/>
    </location>
</feature>
<dbReference type="InterPro" id="IPR049331">
    <property type="entry name" value="Top1B_N_bact"/>
</dbReference>
<reference evidence="9 10" key="1">
    <citation type="submission" date="2020-08" db="EMBL/GenBank/DDBJ databases">
        <title>Genome sequence of Rhizobiales bacterium strain IZ6.</title>
        <authorList>
            <person name="Nakai R."/>
            <person name="Naganuma T."/>
        </authorList>
    </citation>
    <scope>NUCLEOTIDE SEQUENCE [LARGE SCALE GENOMIC DNA]</scope>
    <source>
        <strain evidence="9 10">IZ6</strain>
    </source>
</reference>
<keyword evidence="5" id="KW-0238">DNA-binding</keyword>
<evidence type="ECO:0000256" key="6">
    <source>
        <dbReference type="ARBA" id="ARBA00023235"/>
    </source>
</evidence>
<dbReference type="InterPro" id="IPR014711">
    <property type="entry name" value="TopoI_cat_a-hlx-sub_euk"/>
</dbReference>
<dbReference type="PANTHER" id="PTHR10290:SF3">
    <property type="entry name" value="DNA TOPOISOMERASE 1"/>
    <property type="match status" value="1"/>
</dbReference>
<evidence type="ECO:0000256" key="3">
    <source>
        <dbReference type="ARBA" id="ARBA00012891"/>
    </source>
</evidence>
<dbReference type="Pfam" id="PF01028">
    <property type="entry name" value="Topoisom_I"/>
    <property type="match status" value="1"/>
</dbReference>
<comment type="catalytic activity">
    <reaction evidence="1">
        <text>ATP-independent breakage of single-stranded DNA, followed by passage and rejoining.</text>
        <dbReference type="EC" id="5.6.2.1"/>
    </reaction>
</comment>
<evidence type="ECO:0000259" key="7">
    <source>
        <dbReference type="Pfam" id="PF01028"/>
    </source>
</evidence>
<dbReference type="PANTHER" id="PTHR10290">
    <property type="entry name" value="DNA TOPOISOMERASE I"/>
    <property type="match status" value="1"/>
</dbReference>
<dbReference type="Proteomes" id="UP000515317">
    <property type="component" value="Chromosome"/>
</dbReference>
<dbReference type="PRINTS" id="PR00416">
    <property type="entry name" value="EUTPISMRASEI"/>
</dbReference>
<dbReference type="SUPFAM" id="SSF55869">
    <property type="entry name" value="DNA topoisomerase I domain"/>
    <property type="match status" value="1"/>
</dbReference>
<evidence type="ECO:0000256" key="2">
    <source>
        <dbReference type="ARBA" id="ARBA00006645"/>
    </source>
</evidence>
<dbReference type="EC" id="5.6.2.1" evidence="3"/>
<dbReference type="Gene3D" id="3.90.15.10">
    <property type="entry name" value="Topoisomerase I, Chain A, domain 3"/>
    <property type="match status" value="1"/>
</dbReference>
<organism evidence="9 10">
    <name type="scientific">Terrihabitans soli</name>
    <dbReference type="NCBI Taxonomy" id="708113"/>
    <lineage>
        <taxon>Bacteria</taxon>
        <taxon>Pseudomonadati</taxon>
        <taxon>Pseudomonadota</taxon>
        <taxon>Alphaproteobacteria</taxon>
        <taxon>Hyphomicrobiales</taxon>
        <taxon>Terrihabitans</taxon>
    </lineage>
</organism>
<dbReference type="EMBL" id="AP023361">
    <property type="protein sequence ID" value="BCJ92186.1"/>
    <property type="molecule type" value="Genomic_DNA"/>
</dbReference>
<keyword evidence="4" id="KW-0799">Topoisomerase</keyword>
<evidence type="ECO:0000256" key="5">
    <source>
        <dbReference type="ARBA" id="ARBA00023125"/>
    </source>
</evidence>
<feature type="domain" description="DNA topoisomerase I catalytic core eukaryotic-type" evidence="7">
    <location>
        <begin position="107"/>
        <end position="319"/>
    </location>
</feature>
<gene>
    <name evidence="9" type="ORF">IZ6_29210</name>
</gene>
<dbReference type="GO" id="GO:0006265">
    <property type="term" value="P:DNA topological change"/>
    <property type="evidence" value="ECO:0007669"/>
    <property type="project" value="InterPro"/>
</dbReference>
<dbReference type="InterPro" id="IPR035447">
    <property type="entry name" value="DNA_topo_I_N_sf"/>
</dbReference>
<dbReference type="Pfam" id="PF21338">
    <property type="entry name" value="Top1B_N_bact"/>
    <property type="match status" value="1"/>
</dbReference>
<dbReference type="Gene3D" id="1.10.132.120">
    <property type="match status" value="1"/>
</dbReference>
<evidence type="ECO:0000259" key="8">
    <source>
        <dbReference type="Pfam" id="PF21338"/>
    </source>
</evidence>
<dbReference type="InterPro" id="IPR001631">
    <property type="entry name" value="TopoI"/>
</dbReference>
<dbReference type="Gene3D" id="3.30.66.10">
    <property type="entry name" value="DNA topoisomerase I domain"/>
    <property type="match status" value="1"/>
</dbReference>
<dbReference type="InterPro" id="IPR013500">
    <property type="entry name" value="TopoI_cat_euk"/>
</dbReference>
<dbReference type="AlphaFoldDB" id="A0A6S6QRF3"/>
<name>A0A6S6QRF3_9HYPH</name>
<dbReference type="InterPro" id="IPR011010">
    <property type="entry name" value="DNA_brk_join_enz"/>
</dbReference>